<dbReference type="Ensembl" id="ENSDLAT00005015219.2">
    <property type="protein sequence ID" value="ENSDLAP00005013970.1"/>
    <property type="gene ID" value="ENSDLAG00005006978.2"/>
</dbReference>
<protein>
    <submittedName>
        <fullName evidence="1">Uncharacterized protein</fullName>
    </submittedName>
</protein>
<reference evidence="1" key="1">
    <citation type="submission" date="2025-08" db="UniProtKB">
        <authorList>
            <consortium name="Ensembl"/>
        </authorList>
    </citation>
    <scope>IDENTIFICATION</scope>
</reference>
<evidence type="ECO:0000313" key="1">
    <source>
        <dbReference type="Ensembl" id="ENSDLAP00005013970.1"/>
    </source>
</evidence>
<reference evidence="1" key="2">
    <citation type="submission" date="2025-09" db="UniProtKB">
        <authorList>
            <consortium name="Ensembl"/>
        </authorList>
    </citation>
    <scope>IDENTIFICATION</scope>
</reference>
<dbReference type="AlphaFoldDB" id="A0A8C4E8E3"/>
<organism evidence="1 2">
    <name type="scientific">Dicentrarchus labrax</name>
    <name type="common">European seabass</name>
    <name type="synonym">Morone labrax</name>
    <dbReference type="NCBI Taxonomy" id="13489"/>
    <lineage>
        <taxon>Eukaryota</taxon>
        <taxon>Metazoa</taxon>
        <taxon>Chordata</taxon>
        <taxon>Craniata</taxon>
        <taxon>Vertebrata</taxon>
        <taxon>Euteleostomi</taxon>
        <taxon>Actinopterygii</taxon>
        <taxon>Neopterygii</taxon>
        <taxon>Teleostei</taxon>
        <taxon>Neoteleostei</taxon>
        <taxon>Acanthomorphata</taxon>
        <taxon>Eupercaria</taxon>
        <taxon>Moronidae</taxon>
        <taxon>Dicentrarchus</taxon>
    </lineage>
</organism>
<accession>A0A8C4E8E3</accession>
<sequence>MGILQKACMYTILWEMFHFSEDECGAAQEQAKTPHQQTAQFGVFWPTHSTMRHCMHQCHIAIYANQNEEVDAAVGIHLNAQVDDFAQEQTKRPVEIVVCVDSPEGQTGHQNNVSSSQVAQVDLSHSAGLLVEAENHDDKHIKHDSQHSDE</sequence>
<dbReference type="Proteomes" id="UP000694389">
    <property type="component" value="Unassembled WGS sequence"/>
</dbReference>
<proteinExistence type="predicted"/>
<keyword evidence="2" id="KW-1185">Reference proteome</keyword>
<name>A0A8C4E8E3_DICLA</name>
<dbReference type="GeneTree" id="ENSGT00990000204015"/>
<evidence type="ECO:0000313" key="2">
    <source>
        <dbReference type="Proteomes" id="UP000694389"/>
    </source>
</evidence>